<accession>A0ABP9JN85</accession>
<reference evidence="2" key="1">
    <citation type="journal article" date="2019" name="Int. J. Syst. Evol. Microbiol.">
        <title>The Global Catalogue of Microorganisms (GCM) 10K type strain sequencing project: providing services to taxonomists for standard genome sequencing and annotation.</title>
        <authorList>
            <consortium name="The Broad Institute Genomics Platform"/>
            <consortium name="The Broad Institute Genome Sequencing Center for Infectious Disease"/>
            <person name="Wu L."/>
            <person name="Ma J."/>
        </authorList>
    </citation>
    <scope>NUCLEOTIDE SEQUENCE [LARGE SCALE GENOMIC DNA]</scope>
    <source>
        <strain evidence="2">JCM 18409</strain>
    </source>
</reference>
<dbReference type="EMBL" id="BAABKB010000044">
    <property type="protein sequence ID" value="GAA5035395.1"/>
    <property type="molecule type" value="Genomic_DNA"/>
</dbReference>
<gene>
    <name evidence="1" type="ORF">GCM10023335_81200</name>
</gene>
<proteinExistence type="predicted"/>
<evidence type="ECO:0000313" key="2">
    <source>
        <dbReference type="Proteomes" id="UP001501759"/>
    </source>
</evidence>
<keyword evidence="2" id="KW-1185">Reference proteome</keyword>
<comment type="caution">
    <text evidence="1">The sequence shown here is derived from an EMBL/GenBank/DDBJ whole genome shotgun (WGS) entry which is preliminary data.</text>
</comment>
<dbReference type="Proteomes" id="UP001501759">
    <property type="component" value="Unassembled WGS sequence"/>
</dbReference>
<evidence type="ECO:0000313" key="1">
    <source>
        <dbReference type="EMBL" id="GAA5035395.1"/>
    </source>
</evidence>
<sequence>MTERTAGALRVTVLTGEHDTCHHEPLFPPGLEDSATGGPIVCDDRVIVLPGGGEGEKSL</sequence>
<protein>
    <submittedName>
        <fullName evidence="1">Uncharacterized protein</fullName>
    </submittedName>
</protein>
<organism evidence="1 2">
    <name type="scientific">Streptomyces siamensis</name>
    <dbReference type="NCBI Taxonomy" id="1274986"/>
    <lineage>
        <taxon>Bacteria</taxon>
        <taxon>Bacillati</taxon>
        <taxon>Actinomycetota</taxon>
        <taxon>Actinomycetes</taxon>
        <taxon>Kitasatosporales</taxon>
        <taxon>Streptomycetaceae</taxon>
        <taxon>Streptomyces</taxon>
    </lineage>
</organism>
<dbReference type="RefSeq" id="WP_345657914.1">
    <property type="nucleotide sequence ID" value="NZ_BAABKB010000044.1"/>
</dbReference>
<name>A0ABP9JN85_9ACTN</name>